<evidence type="ECO:0000256" key="3">
    <source>
        <dbReference type="ARBA" id="ARBA00022448"/>
    </source>
</evidence>
<gene>
    <name evidence="16" type="ORF">J2W49_005148</name>
</gene>
<dbReference type="NCBIfam" id="TIGR01785">
    <property type="entry name" value="TonB-hemin"/>
    <property type="match status" value="1"/>
</dbReference>
<feature type="domain" description="TonB-dependent receptor-like beta-barrel" evidence="14">
    <location>
        <begin position="284"/>
        <end position="691"/>
    </location>
</feature>
<protein>
    <submittedName>
        <fullName evidence="16">Hemoglobin/transferrin/lactoferrin receptor protein</fullName>
    </submittedName>
</protein>
<dbReference type="PROSITE" id="PS52016">
    <property type="entry name" value="TONB_DEPENDENT_REC_3"/>
    <property type="match status" value="1"/>
</dbReference>
<comment type="similarity">
    <text evidence="2 11 12">Belongs to the TonB-dependent receptor family.</text>
</comment>
<dbReference type="Pfam" id="PF00593">
    <property type="entry name" value="TonB_dep_Rec_b-barrel"/>
    <property type="match status" value="1"/>
</dbReference>
<dbReference type="Proteomes" id="UP001265700">
    <property type="component" value="Unassembled WGS sequence"/>
</dbReference>
<comment type="subcellular location">
    <subcellularLocation>
        <location evidence="1 11">Cell outer membrane</location>
        <topology evidence="1 11">Multi-pass membrane protein</topology>
    </subcellularLocation>
</comment>
<keyword evidence="5 11" id="KW-0812">Transmembrane</keyword>
<evidence type="ECO:0000313" key="17">
    <source>
        <dbReference type="Proteomes" id="UP001265700"/>
    </source>
</evidence>
<keyword evidence="8 11" id="KW-0472">Membrane</keyword>
<dbReference type="InterPro" id="IPR039426">
    <property type="entry name" value="TonB-dep_rcpt-like"/>
</dbReference>
<feature type="compositionally biased region" description="Polar residues" evidence="13">
    <location>
        <begin position="226"/>
        <end position="238"/>
    </location>
</feature>
<evidence type="ECO:0000259" key="14">
    <source>
        <dbReference type="Pfam" id="PF00593"/>
    </source>
</evidence>
<evidence type="ECO:0000256" key="2">
    <source>
        <dbReference type="ARBA" id="ARBA00009810"/>
    </source>
</evidence>
<dbReference type="Gene3D" id="2.40.170.20">
    <property type="entry name" value="TonB-dependent receptor, beta-barrel domain"/>
    <property type="match status" value="1"/>
</dbReference>
<evidence type="ECO:0000256" key="13">
    <source>
        <dbReference type="SAM" id="MobiDB-lite"/>
    </source>
</evidence>
<dbReference type="Pfam" id="PF07715">
    <property type="entry name" value="Plug"/>
    <property type="match status" value="1"/>
</dbReference>
<organism evidence="16 17">
    <name type="scientific">Hydrogenophaga palleronii</name>
    <dbReference type="NCBI Taxonomy" id="65655"/>
    <lineage>
        <taxon>Bacteria</taxon>
        <taxon>Pseudomonadati</taxon>
        <taxon>Pseudomonadota</taxon>
        <taxon>Betaproteobacteria</taxon>
        <taxon>Burkholderiales</taxon>
        <taxon>Comamonadaceae</taxon>
        <taxon>Hydrogenophaga</taxon>
    </lineage>
</organism>
<evidence type="ECO:0000256" key="6">
    <source>
        <dbReference type="ARBA" id="ARBA00022729"/>
    </source>
</evidence>
<dbReference type="InterPro" id="IPR012910">
    <property type="entry name" value="Plug_dom"/>
</dbReference>
<dbReference type="InterPro" id="IPR036942">
    <property type="entry name" value="Beta-barrel_TonB_sf"/>
</dbReference>
<dbReference type="InterPro" id="IPR010949">
    <property type="entry name" value="TonB_Hb/transfer/lactofer_rcpt"/>
</dbReference>
<evidence type="ECO:0000256" key="4">
    <source>
        <dbReference type="ARBA" id="ARBA00022452"/>
    </source>
</evidence>
<dbReference type="InterPro" id="IPR000531">
    <property type="entry name" value="Beta-barrel_TonB"/>
</dbReference>
<keyword evidence="7 12" id="KW-0798">TonB box</keyword>
<keyword evidence="6" id="KW-0732">Signal</keyword>
<keyword evidence="4 11" id="KW-1134">Transmembrane beta strand</keyword>
<dbReference type="PANTHER" id="PTHR30069">
    <property type="entry name" value="TONB-DEPENDENT OUTER MEMBRANE RECEPTOR"/>
    <property type="match status" value="1"/>
</dbReference>
<accession>A0ABU1WV41</accession>
<keyword evidence="9 16" id="KW-0675">Receptor</keyword>
<reference evidence="16 17" key="1">
    <citation type="submission" date="2023-07" db="EMBL/GenBank/DDBJ databases">
        <title>Sorghum-associated microbial communities from plants grown in Nebraska, USA.</title>
        <authorList>
            <person name="Schachtman D."/>
        </authorList>
    </citation>
    <scope>NUCLEOTIDE SEQUENCE [LARGE SCALE GENOMIC DNA]</scope>
    <source>
        <strain evidence="16 17">4249</strain>
    </source>
</reference>
<evidence type="ECO:0000313" key="16">
    <source>
        <dbReference type="EMBL" id="MDR7153168.1"/>
    </source>
</evidence>
<dbReference type="Gene3D" id="2.170.130.10">
    <property type="entry name" value="TonB-dependent receptor, plug domain"/>
    <property type="match status" value="1"/>
</dbReference>
<dbReference type="PANTHER" id="PTHR30069:SF29">
    <property type="entry name" value="HEMOGLOBIN AND HEMOGLOBIN-HAPTOGLOBIN-BINDING PROTEIN 1-RELATED"/>
    <property type="match status" value="1"/>
</dbReference>
<feature type="region of interest" description="Disordered" evidence="13">
    <location>
        <begin position="222"/>
        <end position="247"/>
    </location>
</feature>
<dbReference type="EMBL" id="JAVDWU010000018">
    <property type="protein sequence ID" value="MDR7153168.1"/>
    <property type="molecule type" value="Genomic_DNA"/>
</dbReference>
<dbReference type="InterPro" id="IPR011276">
    <property type="entry name" value="TonB_haem/Hb_rcpt"/>
</dbReference>
<dbReference type="RefSeq" id="WP_310322689.1">
    <property type="nucleotide sequence ID" value="NZ_JAVDWU010000018.1"/>
</dbReference>
<evidence type="ECO:0000256" key="11">
    <source>
        <dbReference type="PROSITE-ProRule" id="PRU01360"/>
    </source>
</evidence>
<evidence type="ECO:0000256" key="1">
    <source>
        <dbReference type="ARBA" id="ARBA00004571"/>
    </source>
</evidence>
<dbReference type="CDD" id="cd01347">
    <property type="entry name" value="ligand_gated_channel"/>
    <property type="match status" value="1"/>
</dbReference>
<keyword evidence="10 11" id="KW-0998">Cell outer membrane</keyword>
<evidence type="ECO:0000256" key="9">
    <source>
        <dbReference type="ARBA" id="ARBA00023170"/>
    </source>
</evidence>
<evidence type="ECO:0000256" key="10">
    <source>
        <dbReference type="ARBA" id="ARBA00023237"/>
    </source>
</evidence>
<comment type="caution">
    <text evidence="16">The sequence shown here is derived from an EMBL/GenBank/DDBJ whole genome shotgun (WGS) entry which is preliminary data.</text>
</comment>
<evidence type="ECO:0000256" key="5">
    <source>
        <dbReference type="ARBA" id="ARBA00022692"/>
    </source>
</evidence>
<evidence type="ECO:0000256" key="12">
    <source>
        <dbReference type="RuleBase" id="RU003357"/>
    </source>
</evidence>
<sequence>MAAPLAWSQASVEVNPSAPTAVRAGATLSEVVVSGSRSERNLEDVPASIDVLSGEALDPARVQDIRDLARELPNVSVKRAAQRFSAVQPGGTGRDGNAGFNVRGLEGNRVLLTVDGIRVPRELASGVFGSAVFGRDYYDMGLIERVEIVHGAHSALYGSDGLAGMVAMYTTEPARLIKPGQTFGGRVGLTQDSEDDTRAVGATLAGSASDTVQWLGSVQAGRSRALDNQGSNRSQSADRTAPNPQEDRKLSALGKVVISPGAGQKHTLTLEHVDKASDVEGYTGRTTAMGFQTLDLDGTTDMTRTRASWDGRFKLGAPWADELRATLGYQTSESQEVTHEERLALATHARSSRTRDVTYSEDLWQGVLQAEKTSALNANWSANTVYGLDVSVAELDNLITGTQPPAYEQYPLKRFPPTRETTTALFVQSEFASERWSLIPALRYDRFELKPQASELYPLEAASLSDSAVSPKLGVVFRAAPTWSVFGNVAAGFRAPSPLQLNNYFENPFGNYRSIPNPDLKPETSRTVELGTRATAGALNWEAAVFSGRYKDFIEDLVQVSGTGRPGDPTQFQAVNRGQVRLSGFEIKGKLALGKHTDLRLGYGQTRGTDTETDRPLNSVNPAKFVLGVDQKLGAWTVGALLTHVARKSKKHIDFSANANQFATPSFTTLDLRTAWQLRPGLKLSAALRNLTDRTYWEWTNVRGIAANSPVLDSYTAPGRNLAVALVADF</sequence>
<proteinExistence type="inferred from homology"/>
<evidence type="ECO:0000256" key="7">
    <source>
        <dbReference type="ARBA" id="ARBA00023077"/>
    </source>
</evidence>
<feature type="domain" description="TonB-dependent receptor plug" evidence="15">
    <location>
        <begin position="42"/>
        <end position="164"/>
    </location>
</feature>
<dbReference type="SUPFAM" id="SSF56935">
    <property type="entry name" value="Porins"/>
    <property type="match status" value="1"/>
</dbReference>
<name>A0ABU1WV41_9BURK</name>
<dbReference type="InterPro" id="IPR037066">
    <property type="entry name" value="Plug_dom_sf"/>
</dbReference>
<keyword evidence="17" id="KW-1185">Reference proteome</keyword>
<evidence type="ECO:0000256" key="8">
    <source>
        <dbReference type="ARBA" id="ARBA00023136"/>
    </source>
</evidence>
<evidence type="ECO:0000259" key="15">
    <source>
        <dbReference type="Pfam" id="PF07715"/>
    </source>
</evidence>
<keyword evidence="3 11" id="KW-0813">Transport</keyword>
<dbReference type="NCBIfam" id="TIGR01786">
    <property type="entry name" value="TonB-hemlactrns"/>
    <property type="match status" value="1"/>
</dbReference>